<sequence length="308" mass="36469">MCQKHGINLTNANKQLPKRENYSIIVTFNHEPIVENIIILFHLYRNRFRNLIFCGSKLIEKLNFAQQEAKKFDHFTFIEIFNSFRGRYHYFCMNKAIEMGYKTQGFLLLSDDVFLKHWNLRKLNQKNVWFPSDLILNIDPNKPLKDWGHSIKGFPNLLKTWKNMEEIASNKKSSSEIEKNIIENYFKIIDQNQDLGSTNKSRKIKKCGSDLFYVPKGKFSDFVFLSGMFRKYDTFLEIAVPNVLAGIERNSSVQIIKGRYVWNGAPLNFNDYDRYEVFYHPFKLSKLNRGLVGRDYCKLYLKDVFMIN</sequence>
<name>A0A3M7P4W1_BRAPC</name>
<dbReference type="OrthoDB" id="408493at2759"/>
<proteinExistence type="predicted"/>
<dbReference type="STRING" id="10195.A0A3M7P4W1"/>
<dbReference type="PANTHER" id="PTHR31362:SF0">
    <property type="entry name" value="EXOSTOSIN DOMAIN-CONTAINING PROTEIN-RELATED"/>
    <property type="match status" value="1"/>
</dbReference>
<dbReference type="Pfam" id="PF03385">
    <property type="entry name" value="STELLO"/>
    <property type="match status" value="1"/>
</dbReference>
<evidence type="ECO:0000313" key="1">
    <source>
        <dbReference type="EMBL" id="RMZ93959.1"/>
    </source>
</evidence>
<gene>
    <name evidence="1" type="ORF">BpHYR1_019050</name>
</gene>
<dbReference type="InterPro" id="IPR005049">
    <property type="entry name" value="STL-like"/>
</dbReference>
<dbReference type="PANTHER" id="PTHR31362">
    <property type="entry name" value="GLYCOSYLTRANSFERASE STELLO1-RELATED"/>
    <property type="match status" value="1"/>
</dbReference>
<dbReference type="EMBL" id="REGN01013409">
    <property type="protein sequence ID" value="RMZ93959.1"/>
    <property type="molecule type" value="Genomic_DNA"/>
</dbReference>
<keyword evidence="2" id="KW-1185">Reference proteome</keyword>
<evidence type="ECO:0000313" key="2">
    <source>
        <dbReference type="Proteomes" id="UP000276133"/>
    </source>
</evidence>
<comment type="caution">
    <text evidence="1">The sequence shown here is derived from an EMBL/GenBank/DDBJ whole genome shotgun (WGS) entry which is preliminary data.</text>
</comment>
<organism evidence="1 2">
    <name type="scientific">Brachionus plicatilis</name>
    <name type="common">Marine rotifer</name>
    <name type="synonym">Brachionus muelleri</name>
    <dbReference type="NCBI Taxonomy" id="10195"/>
    <lineage>
        <taxon>Eukaryota</taxon>
        <taxon>Metazoa</taxon>
        <taxon>Spiralia</taxon>
        <taxon>Gnathifera</taxon>
        <taxon>Rotifera</taxon>
        <taxon>Eurotatoria</taxon>
        <taxon>Monogononta</taxon>
        <taxon>Pseudotrocha</taxon>
        <taxon>Ploima</taxon>
        <taxon>Brachionidae</taxon>
        <taxon>Brachionus</taxon>
    </lineage>
</organism>
<dbReference type="AlphaFoldDB" id="A0A3M7P4W1"/>
<protein>
    <submittedName>
        <fullName evidence="1">Uncharacterized protein</fullName>
    </submittedName>
</protein>
<accession>A0A3M7P4W1</accession>
<dbReference type="Proteomes" id="UP000276133">
    <property type="component" value="Unassembled WGS sequence"/>
</dbReference>
<reference evidence="1 2" key="1">
    <citation type="journal article" date="2018" name="Sci. Rep.">
        <title>Genomic signatures of local adaptation to the degree of environmental predictability in rotifers.</title>
        <authorList>
            <person name="Franch-Gras L."/>
            <person name="Hahn C."/>
            <person name="Garcia-Roger E.M."/>
            <person name="Carmona M.J."/>
            <person name="Serra M."/>
            <person name="Gomez A."/>
        </authorList>
    </citation>
    <scope>NUCLEOTIDE SEQUENCE [LARGE SCALE GENOMIC DNA]</scope>
    <source>
        <strain evidence="1">HYR1</strain>
    </source>
</reference>